<dbReference type="GeneID" id="95989354"/>
<reference evidence="1 2" key="1">
    <citation type="submission" date="2023-08" db="EMBL/GenBank/DDBJ databases">
        <title>Annotated Genome Sequence of Vanrija albida AlHP1.</title>
        <authorList>
            <person name="Herzog R."/>
        </authorList>
    </citation>
    <scope>NUCLEOTIDE SEQUENCE [LARGE SCALE GENOMIC DNA]</scope>
    <source>
        <strain evidence="1 2">AlHP1</strain>
    </source>
</reference>
<sequence>MEDLGAYRRAVRKCMILEPNGAALVADASDVLVALTTTRALSDPAFAHTVLTVYVKRKLAKRTPQQVGAKLQRIESKVPQFAADFHAVRDTYALGPSDVLPSLVAAPCRAGGELHAPPAYAPRGSDSLPVYAEP</sequence>
<gene>
    <name evidence="1" type="ORF">Q8F55_008311</name>
</gene>
<evidence type="ECO:0000313" key="1">
    <source>
        <dbReference type="EMBL" id="KAL1406605.1"/>
    </source>
</evidence>
<evidence type="ECO:0000313" key="2">
    <source>
        <dbReference type="Proteomes" id="UP001565368"/>
    </source>
</evidence>
<dbReference type="RefSeq" id="XP_069206549.1">
    <property type="nucleotide sequence ID" value="XM_069356708.1"/>
</dbReference>
<protein>
    <submittedName>
        <fullName evidence="1">Uncharacterized protein</fullName>
    </submittedName>
</protein>
<comment type="caution">
    <text evidence="1">The sequence shown here is derived from an EMBL/GenBank/DDBJ whole genome shotgun (WGS) entry which is preliminary data.</text>
</comment>
<proteinExistence type="predicted"/>
<dbReference type="EMBL" id="JBBXJM010000006">
    <property type="protein sequence ID" value="KAL1406605.1"/>
    <property type="molecule type" value="Genomic_DNA"/>
</dbReference>
<organism evidence="1 2">
    <name type="scientific">Vanrija albida</name>
    <dbReference type="NCBI Taxonomy" id="181172"/>
    <lineage>
        <taxon>Eukaryota</taxon>
        <taxon>Fungi</taxon>
        <taxon>Dikarya</taxon>
        <taxon>Basidiomycota</taxon>
        <taxon>Agaricomycotina</taxon>
        <taxon>Tremellomycetes</taxon>
        <taxon>Trichosporonales</taxon>
        <taxon>Trichosporonaceae</taxon>
        <taxon>Vanrija</taxon>
    </lineage>
</organism>
<keyword evidence="2" id="KW-1185">Reference proteome</keyword>
<name>A0ABR3PVV6_9TREE</name>
<dbReference type="Proteomes" id="UP001565368">
    <property type="component" value="Unassembled WGS sequence"/>
</dbReference>
<accession>A0ABR3PVV6</accession>